<dbReference type="OrthoDB" id="1187707at2"/>
<evidence type="ECO:0000259" key="2">
    <source>
        <dbReference type="Pfam" id="PF23275"/>
    </source>
</evidence>
<comment type="caution">
    <text evidence="3">The sequence shown here is derived from an EMBL/GenBank/DDBJ whole genome shotgun (WGS) entry which is preliminary data.</text>
</comment>
<dbReference type="Pfam" id="PF23275">
    <property type="entry name" value="TPR_23"/>
    <property type="match status" value="1"/>
</dbReference>
<proteinExistence type="predicted"/>
<evidence type="ECO:0000313" key="4">
    <source>
        <dbReference type="Proteomes" id="UP000308349"/>
    </source>
</evidence>
<dbReference type="RefSeq" id="WP_138454630.1">
    <property type="nucleotide sequence ID" value="NZ_VBUU01000001.1"/>
</dbReference>
<evidence type="ECO:0000256" key="1">
    <source>
        <dbReference type="SAM" id="MobiDB-lite"/>
    </source>
</evidence>
<protein>
    <recommendedName>
        <fullName evidence="2">TPR repeat domain-containing protein</fullName>
    </recommendedName>
</protein>
<feature type="domain" description="TPR repeat" evidence="2">
    <location>
        <begin position="226"/>
        <end position="481"/>
    </location>
</feature>
<sequence>MPTRNDINNWKPEKLSEWATELEADTQFYETQLGQILTHFTGTTWSGKAHDAAADRFTEEHDQGRKLSQEIRDVAAALRAADQRLANEKRLLLGKVSDAENDATSPVKLQVADNWVVSASQTNGTLSDQDKQTITDKVNAHQSLINAAYYSLTGAISEVGVAISTATQEIRVRGDQLGDGIDAPAAAPADSGALGGEDGKAVRDAIRPDGSVDPAVLDQIASRLPQQALTQSELDTLAAGGEVSTLPASVQDYYREFYQNAGKDGILAMNDHLKSQEQAGNPVAAARRDALANGLMVVSNENIGTGRNPDGTLRSPGGYQQLPEDLRRTISTRVGGPDANSDRYPTSPPETVEAAQTRFLSDSSKLGELFKQSNPGYEPGVEFSRELTRQAAALSSPGGHPDIADLPGGSVKLDTMEPTLRDYLEVSGRNQEAMTQLLTGETDPGSVPLEDGYDPKKIFQPILHYDWSDSDGAAAPELFNWIGEEAIPKPGVDGHPGVSLEQSQMAGKAASGLAELLTGSGQEGHIGPFEGLMNMPGKDDQSLGQVNPGLTQQLTGAMIPYLDSIALSPGDQTNGFHLGQDRDLQAVRLSTLFNTDPIASGAWNAAIVDRTNAYSAEYAALHGQPSNDRDAFANAAGRLLGYQDQGLRAEAFDRGLNDEAAEKEKTEKMKLGVDIAATVLSGGVGERMPVAGTFIDVAGKLVGDSIKEGDTQIPAAQVSIVQDDLSAQRHYRMIQALASQDPNFFQSTPPGAAVFPPHWVEDGRLKSYEEIVGSTGSEQNPAERARLQSTAEAWLEGSGVDVAGLTASITNQQNNMQPFAMSRDDYVSRVLKG</sequence>
<evidence type="ECO:0000313" key="3">
    <source>
        <dbReference type="EMBL" id="TLG17862.1"/>
    </source>
</evidence>
<gene>
    <name evidence="3" type="ORF">FEK35_01605</name>
</gene>
<feature type="region of interest" description="Disordered" evidence="1">
    <location>
        <begin position="332"/>
        <end position="351"/>
    </location>
</feature>
<feature type="region of interest" description="Disordered" evidence="1">
    <location>
        <begin position="302"/>
        <end position="321"/>
    </location>
</feature>
<organism evidence="3 4">
    <name type="scientific">Nocardia cyriacigeorgica</name>
    <dbReference type="NCBI Taxonomy" id="135487"/>
    <lineage>
        <taxon>Bacteria</taxon>
        <taxon>Bacillati</taxon>
        <taxon>Actinomycetota</taxon>
        <taxon>Actinomycetes</taxon>
        <taxon>Mycobacteriales</taxon>
        <taxon>Nocardiaceae</taxon>
        <taxon>Nocardia</taxon>
    </lineage>
</organism>
<dbReference type="EMBL" id="VBUU01000001">
    <property type="protein sequence ID" value="TLG17862.1"/>
    <property type="molecule type" value="Genomic_DNA"/>
</dbReference>
<accession>A0A5R8PM46</accession>
<dbReference type="AlphaFoldDB" id="A0A5R8PM46"/>
<dbReference type="InterPro" id="IPR057037">
    <property type="entry name" value="TPR_rep_actino"/>
</dbReference>
<reference evidence="3 4" key="1">
    <citation type="submission" date="2019-05" db="EMBL/GenBank/DDBJ databases">
        <title>Genomes sequences of two Nocardia cyriacigeorgica environmental isolates, type strains Nocardia asteroides ATCC 19247 and Nocardia cyriacigeorgica DSM 44484.</title>
        <authorList>
            <person name="Vautrin F."/>
            <person name="Bergeron E."/>
            <person name="Dubost A."/>
            <person name="Abrouk D."/>
            <person name="Rodriguez Nava V."/>
            <person name="Pujic P."/>
        </authorList>
    </citation>
    <scope>NUCLEOTIDE SEQUENCE [LARGE SCALE GENOMIC DNA]</scope>
    <source>
        <strain evidence="3 4">EML 1456</strain>
    </source>
</reference>
<name>A0A5R8PM46_9NOCA</name>
<dbReference type="Proteomes" id="UP000308349">
    <property type="component" value="Unassembled WGS sequence"/>
</dbReference>